<feature type="non-terminal residue" evidence="1">
    <location>
        <position position="83"/>
    </location>
</feature>
<dbReference type="EMBL" id="JAQRFI010000316">
    <property type="protein sequence ID" value="MDC9591943.1"/>
    <property type="molecule type" value="Genomic_DNA"/>
</dbReference>
<keyword evidence="2" id="KW-1185">Reference proteome</keyword>
<name>A0ABT5LN68_9GAMM</name>
<gene>
    <name evidence="1" type="ORF">PSI23_22410</name>
</gene>
<protein>
    <submittedName>
        <fullName evidence="1">DNA primase</fullName>
    </submittedName>
</protein>
<dbReference type="Gene3D" id="3.90.980.10">
    <property type="entry name" value="DNA primase, catalytic core, N-terminal domain"/>
    <property type="match status" value="1"/>
</dbReference>
<feature type="non-terminal residue" evidence="1">
    <location>
        <position position="1"/>
    </location>
</feature>
<dbReference type="InterPro" id="IPR037068">
    <property type="entry name" value="DNA_primase_core_N_sf"/>
</dbReference>
<dbReference type="Proteomes" id="UP001217178">
    <property type="component" value="Unassembled WGS sequence"/>
</dbReference>
<reference evidence="1 2" key="1">
    <citation type="submission" date="2023-02" db="EMBL/GenBank/DDBJ databases">
        <title>Entomopathogenic bacteria.</title>
        <authorList>
            <person name="Machado R.A."/>
        </authorList>
    </citation>
    <scope>NUCLEOTIDE SEQUENCE [LARGE SCALE GENOMIC DNA]</scope>
    <source>
        <strain evidence="1 2">XENO-10</strain>
    </source>
</reference>
<evidence type="ECO:0000313" key="2">
    <source>
        <dbReference type="Proteomes" id="UP001217178"/>
    </source>
</evidence>
<dbReference type="SUPFAM" id="SSF56731">
    <property type="entry name" value="DNA primase core"/>
    <property type="match status" value="1"/>
</dbReference>
<accession>A0ABT5LN68</accession>
<sequence>RVAEFYHHTLLNAPEAQAYLTKRRLNHPELVAQFKLGFANRTLGYRLPEKKLKAGAEIRAQLQVAGLLRDSGHEYFSGSLVIP</sequence>
<organism evidence="1 2">
    <name type="scientific">Xenorhabdus yunnanensis</name>
    <dbReference type="NCBI Taxonomy" id="3025878"/>
    <lineage>
        <taxon>Bacteria</taxon>
        <taxon>Pseudomonadati</taxon>
        <taxon>Pseudomonadota</taxon>
        <taxon>Gammaproteobacteria</taxon>
        <taxon>Enterobacterales</taxon>
        <taxon>Morganellaceae</taxon>
        <taxon>Xenorhabdus</taxon>
    </lineage>
</organism>
<evidence type="ECO:0000313" key="1">
    <source>
        <dbReference type="EMBL" id="MDC9591943.1"/>
    </source>
</evidence>
<proteinExistence type="predicted"/>
<comment type="caution">
    <text evidence="1">The sequence shown here is derived from an EMBL/GenBank/DDBJ whole genome shotgun (WGS) entry which is preliminary data.</text>
</comment>